<dbReference type="STRING" id="137246.A0A401SMB7"/>
<name>A0A401SMB7_CHIPU</name>
<dbReference type="PANTHER" id="PTHR31701">
    <property type="entry name" value="ENDOPLASMIC RETICULUM MEMBRANE-ASSOCIATED RNA DEGRADATION PROTEIN"/>
    <property type="match status" value="1"/>
</dbReference>
<evidence type="ECO:0000313" key="2">
    <source>
        <dbReference type="EMBL" id="GCC31518.1"/>
    </source>
</evidence>
<dbReference type="OMA" id="QRGEVCW"/>
<protein>
    <recommendedName>
        <fullName evidence="1">DUF4209 domain-containing protein</fullName>
    </recommendedName>
</protein>
<accession>A0A401SMB7</accession>
<comment type="caution">
    <text evidence="2">The sequence shown here is derived from an EMBL/GenBank/DDBJ whole genome shotgun (WGS) entry which is preliminary data.</text>
</comment>
<dbReference type="AlphaFoldDB" id="A0A401SMB7"/>
<dbReference type="Proteomes" id="UP000287033">
    <property type="component" value="Unassembled WGS sequence"/>
</dbReference>
<reference evidence="2 3" key="1">
    <citation type="journal article" date="2018" name="Nat. Ecol. Evol.">
        <title>Shark genomes provide insights into elasmobranch evolution and the origin of vertebrates.</title>
        <authorList>
            <person name="Hara Y"/>
            <person name="Yamaguchi K"/>
            <person name="Onimaru K"/>
            <person name="Kadota M"/>
            <person name="Koyanagi M"/>
            <person name="Keeley SD"/>
            <person name="Tatsumi K"/>
            <person name="Tanaka K"/>
            <person name="Motone F"/>
            <person name="Kageyama Y"/>
            <person name="Nozu R"/>
            <person name="Adachi N"/>
            <person name="Nishimura O"/>
            <person name="Nakagawa R"/>
            <person name="Tanegashima C"/>
            <person name="Kiyatake I"/>
            <person name="Matsumoto R"/>
            <person name="Murakumo K"/>
            <person name="Nishida K"/>
            <person name="Terakita A"/>
            <person name="Kuratani S"/>
            <person name="Sato K"/>
            <person name="Hyodo S Kuraku.S."/>
        </authorList>
    </citation>
    <scope>NUCLEOTIDE SEQUENCE [LARGE SCALE GENOMIC DNA]</scope>
</reference>
<dbReference type="InterPro" id="IPR039635">
    <property type="entry name" value="ERMARD"/>
</dbReference>
<keyword evidence="3" id="KW-1185">Reference proteome</keyword>
<sequence>MAIYNKLVKTCLSAEVHHMVCRLGLIELNSPELEHIVTVSGEICWEAITFYLRTSDTEEQDLDYAESVRLLGPVCKTVHVYLLSLNTQQFNNQYGLWLKWTNNTELFVEAFEAIRNSQYTAVPLSLMKLTACLERALGDVFLMVGNECPFLLRDLLASQELAAIFGQNVMNVLRVFLGSPQSLNLRNILWHGFAAPPEIPPMYTSMLLLLTAGLGQKLKDVLACRNLSLLHRPYFKLTQLKELAVFPDINEEAIAAAENIIEQSDFVVEIMQPYWKDALAAYKDQRYADCTILLLPQLEMGLRKFFTIVNNCPNRLLTAESTTLYTTFDEILAKYLDNGVINHLPTALGNPIMEILWDLLNHQEGPRLRDHLSHGEIDLKLFPREMASHLVALAVVLLNHCHRGANGISMESECLKTIMCSTHSYCSRFHPVGKLKQQLRCCLESLQKWGEMPRPTLEQALDRPGSDYSGPTTQTVHQGLMEGLVSALINRLQMVYDEDLDPLHYLLAEEQLHLVAKLLTNRICTLYCPRVVLEVVSLLRKIASQCLTVSQQIMHGVVSRHQQWLSKSLRSRQRQNYLRMLGSIQYLHHIFSLLTLLVTVELLNAQTMKDEASSEYHCYLKFLKSVLQYTENMVTYTSPDKNKWNESWDLTEKMLLKVKKFYNKWYNITVDCAT</sequence>
<evidence type="ECO:0000259" key="1">
    <source>
        <dbReference type="Pfam" id="PF13910"/>
    </source>
</evidence>
<gene>
    <name evidence="2" type="ORF">chiPu_0009977</name>
</gene>
<dbReference type="PANTHER" id="PTHR31701:SF2">
    <property type="entry name" value="ENDOPLASMIC RETICULUM MEMBRANE-ASSOCIATED RNA DEGRADATION PROTEIN"/>
    <property type="match status" value="1"/>
</dbReference>
<dbReference type="EMBL" id="BEZZ01000370">
    <property type="protein sequence ID" value="GCC31518.1"/>
    <property type="molecule type" value="Genomic_DNA"/>
</dbReference>
<dbReference type="InterPro" id="IPR025209">
    <property type="entry name" value="DUF4209"/>
</dbReference>
<evidence type="ECO:0000313" key="3">
    <source>
        <dbReference type="Proteomes" id="UP000287033"/>
    </source>
</evidence>
<dbReference type="OrthoDB" id="49386at2759"/>
<proteinExistence type="predicted"/>
<feature type="domain" description="DUF4209" evidence="1">
    <location>
        <begin position="133"/>
        <end position="213"/>
    </location>
</feature>
<dbReference type="Pfam" id="PF13910">
    <property type="entry name" value="DUF4209"/>
    <property type="match status" value="1"/>
</dbReference>
<organism evidence="2 3">
    <name type="scientific">Chiloscyllium punctatum</name>
    <name type="common">Brownbanded bambooshark</name>
    <name type="synonym">Hemiscyllium punctatum</name>
    <dbReference type="NCBI Taxonomy" id="137246"/>
    <lineage>
        <taxon>Eukaryota</taxon>
        <taxon>Metazoa</taxon>
        <taxon>Chordata</taxon>
        <taxon>Craniata</taxon>
        <taxon>Vertebrata</taxon>
        <taxon>Chondrichthyes</taxon>
        <taxon>Elasmobranchii</taxon>
        <taxon>Galeomorphii</taxon>
        <taxon>Galeoidea</taxon>
        <taxon>Orectolobiformes</taxon>
        <taxon>Hemiscylliidae</taxon>
        <taxon>Chiloscyllium</taxon>
    </lineage>
</organism>